<keyword evidence="4 7" id="KW-1133">Transmembrane helix</keyword>
<evidence type="ECO:0000256" key="4">
    <source>
        <dbReference type="ARBA" id="ARBA00022989"/>
    </source>
</evidence>
<feature type="transmembrane region" description="Helical" evidence="7">
    <location>
        <begin position="6"/>
        <end position="27"/>
    </location>
</feature>
<evidence type="ECO:0000256" key="3">
    <source>
        <dbReference type="ARBA" id="ARBA00022692"/>
    </source>
</evidence>
<evidence type="ECO:0000256" key="7">
    <source>
        <dbReference type="SAM" id="Phobius"/>
    </source>
</evidence>
<feature type="compositionally biased region" description="Polar residues" evidence="6">
    <location>
        <begin position="370"/>
        <end position="383"/>
    </location>
</feature>
<sequence>MYTTVGLIVGGVILLVYFMVSFTMGMVAQAKARKMDPILFGTFPVTQMIFHIIYGVLISVGLMINYAPLLYTGLGIFGLKIITISFLRESCAYCNTKNAQDMHNFLQQLRNTPPSISIHVECYHYHHYTDREGKHHSERRTTFSQTRYVQLTGWQDNTPPMYIIGSDPLVYLELGQRVELLGASRSILDQYCTQAYMENRFRDTHCNVTRHIHVPGLTKNNFLKRGEVPGWMNPAVFWASQFLALDVMFTCMLRAKTPHTRLQVHKFANLEPNPQFFVLLSQQVVNFVQPQQMPQLPVFVTDMTNYHQAPQLEMNKLPLITDIQPPPFELMMEAKSEAFQAPEMPVSTEQNTQQQFGQQQYQQQPYNPQMVPSNESMHLPSQQ</sequence>
<evidence type="ECO:0000256" key="2">
    <source>
        <dbReference type="ARBA" id="ARBA00009583"/>
    </source>
</evidence>
<feature type="region of interest" description="Disordered" evidence="6">
    <location>
        <begin position="340"/>
        <end position="383"/>
    </location>
</feature>
<name>A0A146K6P8_9EUKA</name>
<proteinExistence type="inferred from homology"/>
<evidence type="ECO:0000256" key="1">
    <source>
        <dbReference type="ARBA" id="ARBA00004141"/>
    </source>
</evidence>
<keyword evidence="3 7" id="KW-0812">Transmembrane</keyword>
<dbReference type="InterPro" id="IPR026767">
    <property type="entry name" value="Tmem151"/>
</dbReference>
<evidence type="ECO:0000256" key="5">
    <source>
        <dbReference type="ARBA" id="ARBA00023136"/>
    </source>
</evidence>
<dbReference type="PANTHER" id="PTHR31893:SF5">
    <property type="entry name" value="TRANSMEMBRANE PROTEIN 151 HOMOLOG"/>
    <property type="match status" value="1"/>
</dbReference>
<reference evidence="8" key="1">
    <citation type="submission" date="2015-07" db="EMBL/GenBank/DDBJ databases">
        <title>Adaptation to a free-living lifestyle via gene acquisitions in the diplomonad Trepomonas sp. PC1.</title>
        <authorList>
            <person name="Xu F."/>
            <person name="Jerlstrom-Hultqvist J."/>
            <person name="Kolisko M."/>
            <person name="Simpson A.G.B."/>
            <person name="Roger A.J."/>
            <person name="Svard S.G."/>
            <person name="Andersson J.O."/>
        </authorList>
    </citation>
    <scope>NUCLEOTIDE SEQUENCE</scope>
    <source>
        <strain evidence="8">PC1</strain>
    </source>
</reference>
<feature type="transmembrane region" description="Helical" evidence="7">
    <location>
        <begin position="39"/>
        <end position="63"/>
    </location>
</feature>
<comment type="similarity">
    <text evidence="2">Belongs to the TMEM151 family.</text>
</comment>
<dbReference type="PANTHER" id="PTHR31893">
    <property type="entry name" value="TRANSMEMBRANE PROTEIN 151 HOMOLOG"/>
    <property type="match status" value="1"/>
</dbReference>
<dbReference type="GO" id="GO:0016020">
    <property type="term" value="C:membrane"/>
    <property type="evidence" value="ECO:0007669"/>
    <property type="project" value="UniProtKB-SubCell"/>
</dbReference>
<protein>
    <submittedName>
        <fullName evidence="8">Transmembrane domain-containing protein</fullName>
    </submittedName>
</protein>
<gene>
    <name evidence="8" type="ORF">TPC1_16094</name>
</gene>
<dbReference type="AlphaFoldDB" id="A0A146K6P8"/>
<accession>A0A146K6P8</accession>
<organism evidence="8">
    <name type="scientific">Trepomonas sp. PC1</name>
    <dbReference type="NCBI Taxonomy" id="1076344"/>
    <lineage>
        <taxon>Eukaryota</taxon>
        <taxon>Metamonada</taxon>
        <taxon>Diplomonadida</taxon>
        <taxon>Hexamitidae</taxon>
        <taxon>Hexamitinae</taxon>
        <taxon>Trepomonas</taxon>
    </lineage>
</organism>
<keyword evidence="5 7" id="KW-0472">Membrane</keyword>
<evidence type="ECO:0000313" key="8">
    <source>
        <dbReference type="EMBL" id="JAP92078.1"/>
    </source>
</evidence>
<comment type="subcellular location">
    <subcellularLocation>
        <location evidence="1">Membrane</location>
        <topology evidence="1">Multi-pass membrane protein</topology>
    </subcellularLocation>
</comment>
<feature type="compositionally biased region" description="Low complexity" evidence="6">
    <location>
        <begin position="350"/>
        <end position="369"/>
    </location>
</feature>
<evidence type="ECO:0000256" key="6">
    <source>
        <dbReference type="SAM" id="MobiDB-lite"/>
    </source>
</evidence>
<dbReference type="EMBL" id="GDID01004528">
    <property type="protein sequence ID" value="JAP92078.1"/>
    <property type="molecule type" value="Transcribed_RNA"/>
</dbReference>